<dbReference type="Pfam" id="PF10460">
    <property type="entry name" value="Peptidase_M30"/>
    <property type="match status" value="1"/>
</dbReference>
<dbReference type="Proteomes" id="UP000703893">
    <property type="component" value="Unassembled WGS sequence"/>
</dbReference>
<evidence type="ECO:0008006" key="4">
    <source>
        <dbReference type="Google" id="ProtNLM"/>
    </source>
</evidence>
<name>A0A937X3X0_9BACT</name>
<evidence type="ECO:0000256" key="1">
    <source>
        <dbReference type="SAM" id="SignalP"/>
    </source>
</evidence>
<dbReference type="EMBL" id="VGJX01000342">
    <property type="protein sequence ID" value="MBM3274828.1"/>
    <property type="molecule type" value="Genomic_DNA"/>
</dbReference>
<organism evidence="2 3">
    <name type="scientific">Candidatus Tanganyikabacteria bacterium</name>
    <dbReference type="NCBI Taxonomy" id="2961651"/>
    <lineage>
        <taxon>Bacteria</taxon>
        <taxon>Bacillati</taxon>
        <taxon>Candidatus Sericytochromatia</taxon>
        <taxon>Candidatus Tanganyikabacteria</taxon>
    </lineage>
</organism>
<accession>A0A937X3X0</accession>
<feature type="chain" id="PRO_5036714998" description="Peptidase MA-like domain-containing protein" evidence="1">
    <location>
        <begin position="22"/>
        <end position="354"/>
    </location>
</feature>
<feature type="signal peptide" evidence="1">
    <location>
        <begin position="1"/>
        <end position="21"/>
    </location>
</feature>
<comment type="caution">
    <text evidence="2">The sequence shown here is derived from an EMBL/GenBank/DDBJ whole genome shotgun (WGS) entry which is preliminary data.</text>
</comment>
<protein>
    <recommendedName>
        <fullName evidence="4">Peptidase MA-like domain-containing protein</fullName>
    </recommendedName>
</protein>
<evidence type="ECO:0000313" key="3">
    <source>
        <dbReference type="Proteomes" id="UP000703893"/>
    </source>
</evidence>
<evidence type="ECO:0000313" key="2">
    <source>
        <dbReference type="EMBL" id="MBM3274828.1"/>
    </source>
</evidence>
<feature type="non-terminal residue" evidence="2">
    <location>
        <position position="1"/>
    </location>
</feature>
<keyword evidence="1" id="KW-0732">Signal</keyword>
<gene>
    <name evidence="2" type="ORF">FJZ00_06725</name>
</gene>
<sequence length="354" mass="39207">GTVRWKSAHAYYLLDSGPASAAAGCGPAPEPASMPTVDQLQDMAAAFEGNSAFPGASGIWNTVTQLFGSDPAEGVDGDPRTYVVLSPAVDNWGKEKGLLGYFWSRDVDVSAVHSNKKEVIFLTNRIFTQRRYTTYGTLAHEFTHLVMFYQRRNNGAPAADPWWDEALSMLAMDQTGYGLRAGNEDIAKDIRSFLNQPSSYSLTDWHVNPNQFAYGLVYVFARYLHDRFGPDFVRESLAAKDSGGVAGLDRLLRRRGTTFQQVYTDFMVAVYTSGTLLEVEPRYRMPQEINLRASYGAIALEGVQAARIAAFGQQESASLKPWGTAFYEFGQADDRAWNFTFRVPGLMFGSAIGW</sequence>
<dbReference type="AlphaFoldDB" id="A0A937X3X0"/>
<reference evidence="2 3" key="1">
    <citation type="submission" date="2019-03" db="EMBL/GenBank/DDBJ databases">
        <title>Lake Tanganyika Metagenome-Assembled Genomes (MAGs).</title>
        <authorList>
            <person name="Tran P."/>
        </authorList>
    </citation>
    <scope>NUCLEOTIDE SEQUENCE [LARGE SCALE GENOMIC DNA]</scope>
    <source>
        <strain evidence="2">K_DeepCast_65m_m2_236</strain>
    </source>
</reference>
<dbReference type="InterPro" id="IPR019501">
    <property type="entry name" value="Peptidase_M30_hyicolysin"/>
</dbReference>
<proteinExistence type="predicted"/>